<evidence type="ECO:0000256" key="3">
    <source>
        <dbReference type="ARBA" id="ARBA00009767"/>
    </source>
</evidence>
<keyword evidence="9 12" id="KW-0479">Metal-binding</keyword>
<evidence type="ECO:0000256" key="1">
    <source>
        <dbReference type="ARBA" id="ARBA00000064"/>
    </source>
</evidence>
<dbReference type="InterPro" id="IPR000891">
    <property type="entry name" value="PYR_CT"/>
</dbReference>
<dbReference type="EC" id="2.3.3.13" evidence="4 12"/>
<dbReference type="RefSeq" id="WP_089323847.1">
    <property type="nucleotide sequence ID" value="NZ_FZOR01000001.1"/>
</dbReference>
<evidence type="ECO:0000256" key="4">
    <source>
        <dbReference type="ARBA" id="ARBA00012973"/>
    </source>
</evidence>
<dbReference type="InterPro" id="IPR002034">
    <property type="entry name" value="AIPM/Hcit_synth_CS"/>
</dbReference>
<evidence type="ECO:0000256" key="12">
    <source>
        <dbReference type="HAMAP-Rule" id="MF_00572"/>
    </source>
</evidence>
<dbReference type="GO" id="GO:0000287">
    <property type="term" value="F:magnesium ion binding"/>
    <property type="evidence" value="ECO:0007669"/>
    <property type="project" value="UniProtKB-UniRule"/>
</dbReference>
<comment type="pathway">
    <text evidence="2 12">Amino-acid biosynthesis; L-leucine biosynthesis; L-leucine from 3-methyl-2-oxobutanoate: step 1/4.</text>
</comment>
<organism evidence="14 15">
    <name type="scientific">Actinomadura meyerae</name>
    <dbReference type="NCBI Taxonomy" id="240840"/>
    <lineage>
        <taxon>Bacteria</taxon>
        <taxon>Bacillati</taxon>
        <taxon>Actinomycetota</taxon>
        <taxon>Actinomycetes</taxon>
        <taxon>Streptosporangiales</taxon>
        <taxon>Thermomonosporaceae</taxon>
        <taxon>Actinomadura</taxon>
    </lineage>
</organism>
<proteinExistence type="inferred from homology"/>
<evidence type="ECO:0000256" key="2">
    <source>
        <dbReference type="ARBA" id="ARBA00004689"/>
    </source>
</evidence>
<dbReference type="Gene3D" id="3.20.20.70">
    <property type="entry name" value="Aldolase class I"/>
    <property type="match status" value="1"/>
</dbReference>
<dbReference type="GO" id="GO:0009098">
    <property type="term" value="P:L-leucine biosynthetic process"/>
    <property type="evidence" value="ECO:0007669"/>
    <property type="project" value="UniProtKB-UniRule"/>
</dbReference>
<dbReference type="SUPFAM" id="SSF110921">
    <property type="entry name" value="2-isopropylmalate synthase LeuA, allosteric (dimerisation) domain"/>
    <property type="match status" value="1"/>
</dbReference>
<dbReference type="Proteomes" id="UP000198318">
    <property type="component" value="Unassembled WGS sequence"/>
</dbReference>
<keyword evidence="8 12" id="KW-0808">Transferase</keyword>
<dbReference type="AlphaFoldDB" id="A0A239BXR7"/>
<feature type="binding site" evidence="12">
    <location>
        <position position="252"/>
    </location>
    <ligand>
        <name>Mg(2+)</name>
        <dbReference type="ChEBI" id="CHEBI:18420"/>
    </ligand>
</feature>
<keyword evidence="5 12" id="KW-0432">Leucine biosynthesis</keyword>
<comment type="similarity">
    <text evidence="3 12">Belongs to the alpha-IPM synthase/homocitrate synthase family. LeuA type 2 subfamily.</text>
</comment>
<dbReference type="PROSITE" id="PS00815">
    <property type="entry name" value="AIPM_HOMOCIT_SYNTH_1"/>
    <property type="match status" value="1"/>
</dbReference>
<dbReference type="GO" id="GO:0005737">
    <property type="term" value="C:cytoplasm"/>
    <property type="evidence" value="ECO:0007669"/>
    <property type="project" value="UniProtKB-SubCell"/>
</dbReference>
<comment type="catalytic activity">
    <reaction evidence="1 12">
        <text>3-methyl-2-oxobutanoate + acetyl-CoA + H2O = (2S)-2-isopropylmalate + CoA + H(+)</text>
        <dbReference type="Rhea" id="RHEA:21524"/>
        <dbReference type="ChEBI" id="CHEBI:1178"/>
        <dbReference type="ChEBI" id="CHEBI:11851"/>
        <dbReference type="ChEBI" id="CHEBI:15377"/>
        <dbReference type="ChEBI" id="CHEBI:15378"/>
        <dbReference type="ChEBI" id="CHEBI:57287"/>
        <dbReference type="ChEBI" id="CHEBI:57288"/>
        <dbReference type="EC" id="2.3.3.13"/>
    </reaction>
</comment>
<comment type="subunit">
    <text evidence="12">Homodimer.</text>
</comment>
<dbReference type="SUPFAM" id="SSF89000">
    <property type="entry name" value="post-HMGL domain-like"/>
    <property type="match status" value="1"/>
</dbReference>
<dbReference type="GO" id="GO:0003852">
    <property type="term" value="F:2-isopropylmalate synthase activity"/>
    <property type="evidence" value="ECO:0007669"/>
    <property type="project" value="UniProtKB-UniRule"/>
</dbReference>
<keyword evidence="15" id="KW-1185">Reference proteome</keyword>
<dbReference type="InterPro" id="IPR013785">
    <property type="entry name" value="Aldolase_TIM"/>
</dbReference>
<dbReference type="NCBIfam" id="NF002991">
    <property type="entry name" value="PRK03739.1"/>
    <property type="match status" value="1"/>
</dbReference>
<sequence length="570" mass="63138">MYPQQQSSGMPFQRYRPFAPVKLADRTWPDAVITEAPRWCAVDLRDGNQALIDPMDAHRKLKMFQLLVRMGYKEIEVGFPAASQTDYDFVRQIIEEGHIPDDVVVQVLTQARPELIERTFEAVRGAKQAIVHLYNSTSTLQRRVVFGQDRDGITAIAVEGAKLCAKLAEDMGDTEIFFQYSPESFTGTELEYAVEVCNAVNEVWKPTPDRKVIVNLPATVEMATPNVYADQIEWMNRHLAHRDSIVLSLHPHNDRGTAVAAAELGYMAGADRIEGCLFGNGERTGNVCLVTLGLNLFTQGVDPQIDFSDIDEIRRTVEYCNQLPVHERHPYGGDLVYTAFSGSHQDAINKGFDHLRRDAEAAGVPVEQYRWEVPYLPIDPHDVGRTYEAVIRVNSQSGKGGVAYIMKTEHALELPRRLQIEFSRVVQQHTDSSGGEVTPERMWEIFQAEFLSNGPRAGLLAHRATSRVDEKDALSCDVRIDGEIREIEGVGNGPVSAFEDALATIGIDVRVLDYAEHAMSAGGDARAAAYVECDVNGSTVWGVGIDGNIVTASLKAILSAVNRVARAQEV</sequence>
<evidence type="ECO:0000256" key="11">
    <source>
        <dbReference type="ARBA" id="ARBA00023304"/>
    </source>
</evidence>
<name>A0A239BXR7_9ACTN</name>
<dbReference type="Pfam" id="PF22615">
    <property type="entry name" value="IPMS_D2"/>
    <property type="match status" value="1"/>
</dbReference>
<dbReference type="InterPro" id="IPR013709">
    <property type="entry name" value="2-isopropylmalate_synth_dimer"/>
</dbReference>
<dbReference type="EMBL" id="FZOR01000001">
    <property type="protein sequence ID" value="SNS12221.1"/>
    <property type="molecule type" value="Genomic_DNA"/>
</dbReference>
<reference evidence="14 15" key="1">
    <citation type="submission" date="2017-06" db="EMBL/GenBank/DDBJ databases">
        <authorList>
            <person name="Kim H.J."/>
            <person name="Triplett B.A."/>
        </authorList>
    </citation>
    <scope>NUCLEOTIDE SEQUENCE [LARGE SCALE GENOMIC DNA]</scope>
    <source>
        <strain evidence="14 15">DSM 44715</strain>
    </source>
</reference>
<dbReference type="PANTHER" id="PTHR46911">
    <property type="match status" value="1"/>
</dbReference>
<keyword evidence="10 12" id="KW-0460">Magnesium</keyword>
<dbReference type="NCBIfam" id="TIGR00970">
    <property type="entry name" value="leuA_yeast"/>
    <property type="match status" value="1"/>
</dbReference>
<feature type="binding site" evidence="12">
    <location>
        <position position="286"/>
    </location>
    <ligand>
        <name>Mg(2+)</name>
        <dbReference type="ChEBI" id="CHEBI:18420"/>
    </ligand>
</feature>
<dbReference type="InterPro" id="IPR036230">
    <property type="entry name" value="LeuA_allosteric_dom_sf"/>
</dbReference>
<dbReference type="GO" id="GO:0003985">
    <property type="term" value="F:acetyl-CoA C-acetyltransferase activity"/>
    <property type="evidence" value="ECO:0007669"/>
    <property type="project" value="UniProtKB-UniRule"/>
</dbReference>
<dbReference type="FunFam" id="3.20.20.70:FF:000045">
    <property type="entry name" value="2-isopropylmalate synthase"/>
    <property type="match status" value="1"/>
</dbReference>
<evidence type="ECO:0000256" key="9">
    <source>
        <dbReference type="ARBA" id="ARBA00022723"/>
    </source>
</evidence>
<feature type="region of interest" description="Regulatory domain" evidence="12">
    <location>
        <begin position="453"/>
        <end position="570"/>
    </location>
</feature>
<evidence type="ECO:0000259" key="13">
    <source>
        <dbReference type="PROSITE" id="PS50991"/>
    </source>
</evidence>
<gene>
    <name evidence="12" type="primary">leuA</name>
    <name evidence="14" type="ORF">SAMN05443665_100192</name>
</gene>
<comment type="subcellular location">
    <subcellularLocation>
        <location evidence="12">Cytoplasm</location>
    </subcellularLocation>
</comment>
<accession>A0A239BXR7</accession>
<dbReference type="PROSITE" id="PS00816">
    <property type="entry name" value="AIPM_HOMOCIT_SYNTH_2"/>
    <property type="match status" value="1"/>
</dbReference>
<evidence type="ECO:0000313" key="15">
    <source>
        <dbReference type="Proteomes" id="UP000198318"/>
    </source>
</evidence>
<evidence type="ECO:0000256" key="5">
    <source>
        <dbReference type="ARBA" id="ARBA00022430"/>
    </source>
</evidence>
<dbReference type="HAMAP" id="MF_00572">
    <property type="entry name" value="LeuA_type2"/>
    <property type="match status" value="1"/>
</dbReference>
<protein>
    <recommendedName>
        <fullName evidence="4 12">2-isopropylmalate synthase</fullName>
        <ecNumber evidence="4 12">2.3.3.13</ecNumber>
    </recommendedName>
    <alternativeName>
        <fullName evidence="12">Alpha-IPM synthase</fullName>
    </alternativeName>
    <alternativeName>
        <fullName evidence="12">Alpha-isopropylmalate synthase</fullName>
    </alternativeName>
</protein>
<comment type="function">
    <text evidence="12">Catalyzes the condensation of the acetyl group of acetyl-CoA with 3-methyl-2-oxobutanoate (2-ketoisovalerate) to form 3-carboxy-3-hydroxy-4-methylpentanoate (2-isopropylmalate).</text>
</comment>
<dbReference type="CDD" id="cd07942">
    <property type="entry name" value="DRE_TIM_LeuA"/>
    <property type="match status" value="1"/>
</dbReference>
<dbReference type="FunFam" id="3.30.160.270:FF:000006">
    <property type="entry name" value="2-isopropylmalate synthase"/>
    <property type="match status" value="1"/>
</dbReference>
<feature type="binding site" evidence="12">
    <location>
        <position position="250"/>
    </location>
    <ligand>
        <name>Mg(2+)</name>
        <dbReference type="ChEBI" id="CHEBI:18420"/>
    </ligand>
</feature>
<dbReference type="InterPro" id="IPR054692">
    <property type="entry name" value="LeuA-like_post-cat"/>
</dbReference>
<dbReference type="InterPro" id="IPR039371">
    <property type="entry name" value="LeuA_N_DRE-TIM"/>
</dbReference>
<feature type="domain" description="Pyruvate carboxyltransferase" evidence="13">
    <location>
        <begin position="37"/>
        <end position="311"/>
    </location>
</feature>
<dbReference type="Pfam" id="PF08502">
    <property type="entry name" value="LeuA_dimer"/>
    <property type="match status" value="1"/>
</dbReference>
<dbReference type="Pfam" id="PF00682">
    <property type="entry name" value="HMGL-like"/>
    <property type="match status" value="1"/>
</dbReference>
<evidence type="ECO:0000256" key="7">
    <source>
        <dbReference type="ARBA" id="ARBA00022605"/>
    </source>
</evidence>
<evidence type="ECO:0000256" key="6">
    <source>
        <dbReference type="ARBA" id="ARBA00022490"/>
    </source>
</evidence>
<keyword evidence="6 12" id="KW-0963">Cytoplasm</keyword>
<keyword evidence="7 12" id="KW-0028">Amino-acid biosynthesis</keyword>
<dbReference type="PANTHER" id="PTHR46911:SF1">
    <property type="entry name" value="2-ISOPROPYLMALATE SYNTHASE"/>
    <property type="match status" value="1"/>
</dbReference>
<evidence type="ECO:0000256" key="8">
    <source>
        <dbReference type="ARBA" id="ARBA00022679"/>
    </source>
</evidence>
<dbReference type="UniPathway" id="UPA00048">
    <property type="reaction ID" value="UER00070"/>
</dbReference>
<dbReference type="InterPro" id="IPR005668">
    <property type="entry name" value="IPM_Synthase"/>
</dbReference>
<dbReference type="SUPFAM" id="SSF51569">
    <property type="entry name" value="Aldolase"/>
    <property type="match status" value="1"/>
</dbReference>
<dbReference type="SMART" id="SM00917">
    <property type="entry name" value="LeuA_dimer"/>
    <property type="match status" value="1"/>
</dbReference>
<comment type="cofactor">
    <cofactor evidence="12">
        <name>Mg(2+)</name>
        <dbReference type="ChEBI" id="CHEBI:18420"/>
    </cofactor>
</comment>
<keyword evidence="11 12" id="KW-0100">Branched-chain amino acid biosynthesis</keyword>
<dbReference type="PROSITE" id="PS50991">
    <property type="entry name" value="PYR_CT"/>
    <property type="match status" value="1"/>
</dbReference>
<dbReference type="Gene3D" id="3.30.160.270">
    <property type="match status" value="1"/>
</dbReference>
<evidence type="ECO:0000256" key="10">
    <source>
        <dbReference type="ARBA" id="ARBA00022842"/>
    </source>
</evidence>
<feature type="binding site" evidence="12">
    <location>
        <position position="46"/>
    </location>
    <ligand>
        <name>Mg(2+)</name>
        <dbReference type="ChEBI" id="CHEBI:18420"/>
    </ligand>
</feature>
<evidence type="ECO:0000313" key="14">
    <source>
        <dbReference type="EMBL" id="SNS12221.1"/>
    </source>
</evidence>
<dbReference type="OrthoDB" id="9803573at2"/>